<keyword evidence="3 5" id="KW-1133">Transmembrane helix</keyword>
<feature type="domain" description="NFD4 C-terminal" evidence="6">
    <location>
        <begin position="33"/>
        <end position="101"/>
    </location>
</feature>
<feature type="transmembrane region" description="Helical" evidence="5">
    <location>
        <begin position="38"/>
        <end position="56"/>
    </location>
</feature>
<evidence type="ECO:0000313" key="8">
    <source>
        <dbReference type="Proteomes" id="UP000288805"/>
    </source>
</evidence>
<reference evidence="7 8" key="1">
    <citation type="journal article" date="2018" name="PLoS Genet.">
        <title>Population sequencing reveals clonal diversity and ancestral inbreeding in the grapevine cultivar Chardonnay.</title>
        <authorList>
            <person name="Roach M.J."/>
            <person name="Johnson D.L."/>
            <person name="Bohlmann J."/>
            <person name="van Vuuren H.J."/>
            <person name="Jones S.J."/>
            <person name="Pretorius I.S."/>
            <person name="Schmidt S.A."/>
            <person name="Borneman A.R."/>
        </authorList>
    </citation>
    <scope>NUCLEOTIDE SEQUENCE [LARGE SCALE GENOMIC DNA]</scope>
    <source>
        <strain evidence="8">cv. Chardonnay</strain>
        <tissue evidence="7">Leaf</tissue>
    </source>
</reference>
<sequence>MAAPASEEKVEPVVEIKRPRPSIGEDHTIIEAISTTDFWILFASFLCGVGTGLAVMNNMGQMGLALGYVDVSIFVSLTSIWGFFGRILSGSVSEYFIGSCQKLKKTFQEWGLEQKLPLGNIVAGLLFATPLQDLTSGRYCSGVKVRGIKREKYPNSLILVGCSLFQLGERSCDAFACSPNHRIPFGFKSKGKVLWQNLSIWEGEGMNPKQIGQVLPPPDFQIDNLPTSWMLP</sequence>
<dbReference type="PANTHER" id="PTHR21576">
    <property type="entry name" value="UNCHARACTERIZED NODULIN-LIKE PROTEIN"/>
    <property type="match status" value="1"/>
</dbReference>
<evidence type="ECO:0000259" key="6">
    <source>
        <dbReference type="Pfam" id="PF23262"/>
    </source>
</evidence>
<dbReference type="GO" id="GO:0016020">
    <property type="term" value="C:membrane"/>
    <property type="evidence" value="ECO:0007669"/>
    <property type="project" value="UniProtKB-SubCell"/>
</dbReference>
<dbReference type="PANTHER" id="PTHR21576:SF78">
    <property type="entry name" value="PROTEIN NUCLEAR FUSION DEFECTIVE 4-LIKE"/>
    <property type="match status" value="1"/>
</dbReference>
<dbReference type="Proteomes" id="UP000288805">
    <property type="component" value="Unassembled WGS sequence"/>
</dbReference>
<comment type="caution">
    <text evidence="7">The sequence shown here is derived from an EMBL/GenBank/DDBJ whole genome shotgun (WGS) entry which is preliminary data.</text>
</comment>
<evidence type="ECO:0000256" key="3">
    <source>
        <dbReference type="ARBA" id="ARBA00022989"/>
    </source>
</evidence>
<dbReference type="EMBL" id="QGNW01001504">
    <property type="protein sequence ID" value="RVW38557.1"/>
    <property type="molecule type" value="Genomic_DNA"/>
</dbReference>
<comment type="subcellular location">
    <subcellularLocation>
        <location evidence="1">Membrane</location>
        <topology evidence="1">Multi-pass membrane protein</topology>
    </subcellularLocation>
</comment>
<dbReference type="Pfam" id="PF23262">
    <property type="entry name" value="NFD4_C"/>
    <property type="match status" value="1"/>
</dbReference>
<keyword evidence="4 5" id="KW-0472">Membrane</keyword>
<evidence type="ECO:0000256" key="5">
    <source>
        <dbReference type="SAM" id="Phobius"/>
    </source>
</evidence>
<feature type="transmembrane region" description="Helical" evidence="5">
    <location>
        <begin position="63"/>
        <end position="84"/>
    </location>
</feature>
<evidence type="ECO:0000256" key="4">
    <source>
        <dbReference type="ARBA" id="ARBA00023136"/>
    </source>
</evidence>
<gene>
    <name evidence="7" type="ORF">CK203_075543</name>
</gene>
<dbReference type="InterPro" id="IPR056555">
    <property type="entry name" value="NFD4_C"/>
</dbReference>
<evidence type="ECO:0000313" key="7">
    <source>
        <dbReference type="EMBL" id="RVW38557.1"/>
    </source>
</evidence>
<protein>
    <recommendedName>
        <fullName evidence="6">NFD4 C-terminal domain-containing protein</fullName>
    </recommendedName>
</protein>
<evidence type="ECO:0000256" key="2">
    <source>
        <dbReference type="ARBA" id="ARBA00022692"/>
    </source>
</evidence>
<accession>A0A438DSS4</accession>
<organism evidence="7 8">
    <name type="scientific">Vitis vinifera</name>
    <name type="common">Grape</name>
    <dbReference type="NCBI Taxonomy" id="29760"/>
    <lineage>
        <taxon>Eukaryota</taxon>
        <taxon>Viridiplantae</taxon>
        <taxon>Streptophyta</taxon>
        <taxon>Embryophyta</taxon>
        <taxon>Tracheophyta</taxon>
        <taxon>Spermatophyta</taxon>
        <taxon>Magnoliopsida</taxon>
        <taxon>eudicotyledons</taxon>
        <taxon>Gunneridae</taxon>
        <taxon>Pentapetalae</taxon>
        <taxon>rosids</taxon>
        <taxon>Vitales</taxon>
        <taxon>Vitaceae</taxon>
        <taxon>Viteae</taxon>
        <taxon>Vitis</taxon>
    </lineage>
</organism>
<name>A0A438DSS4_VITVI</name>
<keyword evidence="2 5" id="KW-0812">Transmembrane</keyword>
<dbReference type="AlphaFoldDB" id="A0A438DSS4"/>
<evidence type="ECO:0000256" key="1">
    <source>
        <dbReference type="ARBA" id="ARBA00004141"/>
    </source>
</evidence>
<proteinExistence type="predicted"/>